<organism evidence="2">
    <name type="scientific">uncultured Rubrobacteraceae bacterium</name>
    <dbReference type="NCBI Taxonomy" id="349277"/>
    <lineage>
        <taxon>Bacteria</taxon>
        <taxon>Bacillati</taxon>
        <taxon>Actinomycetota</taxon>
        <taxon>Rubrobacteria</taxon>
        <taxon>Rubrobacterales</taxon>
        <taxon>Rubrobacteraceae</taxon>
        <taxon>environmental samples</taxon>
    </lineage>
</organism>
<evidence type="ECO:0000256" key="1">
    <source>
        <dbReference type="SAM" id="Phobius"/>
    </source>
</evidence>
<gene>
    <name evidence="2" type="ORF">AVDCRST_MAG82-845</name>
</gene>
<name>A0A6J4PCC6_9ACTN</name>
<keyword evidence="1" id="KW-1133">Transmembrane helix</keyword>
<feature type="transmembrane region" description="Helical" evidence="1">
    <location>
        <begin position="137"/>
        <end position="157"/>
    </location>
</feature>
<feature type="transmembrane region" description="Helical" evidence="1">
    <location>
        <begin position="163"/>
        <end position="188"/>
    </location>
</feature>
<reference evidence="2" key="1">
    <citation type="submission" date="2020-02" db="EMBL/GenBank/DDBJ databases">
        <authorList>
            <person name="Meier V. D."/>
        </authorList>
    </citation>
    <scope>NUCLEOTIDE SEQUENCE</scope>
    <source>
        <strain evidence="2">AVDCRST_MAG82</strain>
    </source>
</reference>
<sequence>MRRLLTFILRWSGLLVVPGGVLWALSPVGVTLSASLFHTPNVFWKLFPSAPLLILLGLVGLQLRQGRRSELLEKVGFFVAALGLVLIVAGDVGLYWLGIDDTYIMTAPAYRAFRLGLLVFGVGSILFAVFAPREGALPTWGLLPFVVGSLCGLVSFATDLGTFGALLWILFGLGWAWLGLSLAAQGLLSSHRTRRTTRSTNRDAPAAK</sequence>
<evidence type="ECO:0008006" key="3">
    <source>
        <dbReference type="Google" id="ProtNLM"/>
    </source>
</evidence>
<dbReference type="AlphaFoldDB" id="A0A6J4PCC6"/>
<dbReference type="EMBL" id="CADCVA010000110">
    <property type="protein sequence ID" value="CAA9411890.1"/>
    <property type="molecule type" value="Genomic_DNA"/>
</dbReference>
<keyword evidence="1" id="KW-0812">Transmembrane</keyword>
<proteinExistence type="predicted"/>
<feature type="transmembrane region" description="Helical" evidence="1">
    <location>
        <begin position="43"/>
        <end position="63"/>
    </location>
</feature>
<feature type="transmembrane region" description="Helical" evidence="1">
    <location>
        <begin position="75"/>
        <end position="97"/>
    </location>
</feature>
<protein>
    <recommendedName>
        <fullName evidence="3">DUF4386 family protein</fullName>
    </recommendedName>
</protein>
<keyword evidence="1" id="KW-0472">Membrane</keyword>
<evidence type="ECO:0000313" key="2">
    <source>
        <dbReference type="EMBL" id="CAA9411890.1"/>
    </source>
</evidence>
<accession>A0A6J4PCC6</accession>
<feature type="transmembrane region" description="Helical" evidence="1">
    <location>
        <begin position="109"/>
        <end position="130"/>
    </location>
</feature>